<dbReference type="EMBL" id="JBDXSU010000006">
    <property type="protein sequence ID" value="MFB5190686.1"/>
    <property type="molecule type" value="Genomic_DNA"/>
</dbReference>
<protein>
    <recommendedName>
        <fullName evidence="3">AAA+ ATPase domain-containing protein</fullName>
    </recommendedName>
</protein>
<keyword evidence="2" id="KW-1185">Reference proteome</keyword>
<dbReference type="Proteomes" id="UP001579974">
    <property type="component" value="Unassembled WGS sequence"/>
</dbReference>
<dbReference type="InterPro" id="IPR027417">
    <property type="entry name" value="P-loop_NTPase"/>
</dbReference>
<accession>A0ABV5AEI8</accession>
<name>A0ABV5AEI8_9BACL</name>
<evidence type="ECO:0008006" key="3">
    <source>
        <dbReference type="Google" id="ProtNLM"/>
    </source>
</evidence>
<comment type="caution">
    <text evidence="1">The sequence shown here is derived from an EMBL/GenBank/DDBJ whole genome shotgun (WGS) entry which is preliminary data.</text>
</comment>
<proteinExistence type="predicted"/>
<dbReference type="RefSeq" id="WP_368780792.1">
    <property type="nucleotide sequence ID" value="NZ_CP162943.1"/>
</dbReference>
<organism evidence="1 2">
    <name type="scientific">Alicyclobacillus fastidiosus</name>
    <dbReference type="NCBI Taxonomy" id="392011"/>
    <lineage>
        <taxon>Bacteria</taxon>
        <taxon>Bacillati</taxon>
        <taxon>Bacillota</taxon>
        <taxon>Bacilli</taxon>
        <taxon>Bacillales</taxon>
        <taxon>Alicyclobacillaceae</taxon>
        <taxon>Alicyclobacillus</taxon>
    </lineage>
</organism>
<sequence length="537" mass="61132">MPAIHIEESFFQHDAQAYFDPSTHIDPGFSIDKYVRAQGINTLVEGIRGTGKTHILKMISTRFIERFDELRVLPVYVSMAEVSEFVSKEADLFRVHLYSTLILRTIENIKNNRGIWESRKAGVKQLFIGIAKMFGFMENSDFDTLITELERHAEELQREILYNPTKISELAKSSDGLNLTAGHGGVSVGVQGNTENSISVEYLTVKLSHLNASQFLSQFYKYMNQIFGLRHTVLLIDECSDLPNDAQTEVFRFFKFIRGGTRIDNSRNYLYFIGGVYPPQATNYPSKSLGGEFDFEPGDDCSVEYLELDIQLDNYEEFFRKLTTQKMTAFDARLSTGVLDIFEEERAFVLAAYAAHGLPRRYFEILHHAYENLVDYVNSISGVDSKVYKMRFTDVASSIEKIVTSNILNTRRLPKEDFATLEAIIAALTRRNRKVETESATKEKHVPINFYFNCPRSKEEIIGNLISKGVLHNQARTRTLKHTVEGMSGKGLVIMVDLAVSYSQGIIPNKTKVIEVLQRDTKLSAKNGYEYCQTISF</sequence>
<dbReference type="SUPFAM" id="SSF52540">
    <property type="entry name" value="P-loop containing nucleoside triphosphate hydrolases"/>
    <property type="match status" value="1"/>
</dbReference>
<evidence type="ECO:0000313" key="2">
    <source>
        <dbReference type="Proteomes" id="UP001579974"/>
    </source>
</evidence>
<reference evidence="1 2" key="1">
    <citation type="journal article" date="2024" name="Int. J. Mol. Sci.">
        <title>Exploration of Alicyclobacillus spp. Genome in Search of Antibiotic Resistance.</title>
        <authorList>
            <person name="Bucka-Kolendo J."/>
            <person name="Kiousi D.E."/>
            <person name="Dekowska A."/>
            <person name="Mikolajczuk-Szczyrba A."/>
            <person name="Karadedos D.M."/>
            <person name="Michael P."/>
            <person name="Galanis A."/>
            <person name="Sokolowska B."/>
        </authorList>
    </citation>
    <scope>NUCLEOTIDE SEQUENCE [LARGE SCALE GENOMIC DNA]</scope>
    <source>
        <strain evidence="1 2">KKP 3000</strain>
    </source>
</reference>
<evidence type="ECO:0000313" key="1">
    <source>
        <dbReference type="EMBL" id="MFB5190686.1"/>
    </source>
</evidence>
<gene>
    <name evidence="1" type="ORF">KKP3000_004157</name>
</gene>